<proteinExistence type="predicted"/>
<evidence type="ECO:0000313" key="2">
    <source>
        <dbReference type="EMBL" id="RZC64888.1"/>
    </source>
</evidence>
<name>A0A4Y7JYN8_PAPSO</name>
<feature type="chain" id="PRO_5021201623" evidence="1">
    <location>
        <begin position="25"/>
        <end position="115"/>
    </location>
</feature>
<feature type="signal peptide" evidence="1">
    <location>
        <begin position="1"/>
        <end position="24"/>
    </location>
</feature>
<dbReference type="Gramene" id="RZC64888">
    <property type="protein sequence ID" value="RZC64888"/>
    <property type="gene ID" value="C5167_008575"/>
</dbReference>
<keyword evidence="3" id="KW-1185">Reference proteome</keyword>
<keyword evidence="1" id="KW-0732">Signal</keyword>
<gene>
    <name evidence="2" type="ORF">C5167_008575</name>
</gene>
<reference evidence="2 3" key="1">
    <citation type="journal article" date="2018" name="Science">
        <title>The opium poppy genome and morphinan production.</title>
        <authorList>
            <person name="Guo L."/>
            <person name="Winzer T."/>
            <person name="Yang X."/>
            <person name="Li Y."/>
            <person name="Ning Z."/>
            <person name="He Z."/>
            <person name="Teodor R."/>
            <person name="Lu Y."/>
            <person name="Bowser T.A."/>
            <person name="Graham I.A."/>
            <person name="Ye K."/>
        </authorList>
    </citation>
    <scope>NUCLEOTIDE SEQUENCE [LARGE SCALE GENOMIC DNA]</scope>
    <source>
        <strain evidence="3">cv. HN1</strain>
        <tissue evidence="2">Leaves</tissue>
    </source>
</reference>
<organism evidence="2 3">
    <name type="scientific">Papaver somniferum</name>
    <name type="common">Opium poppy</name>
    <dbReference type="NCBI Taxonomy" id="3469"/>
    <lineage>
        <taxon>Eukaryota</taxon>
        <taxon>Viridiplantae</taxon>
        <taxon>Streptophyta</taxon>
        <taxon>Embryophyta</taxon>
        <taxon>Tracheophyta</taxon>
        <taxon>Spermatophyta</taxon>
        <taxon>Magnoliopsida</taxon>
        <taxon>Ranunculales</taxon>
        <taxon>Papaveraceae</taxon>
        <taxon>Papaveroideae</taxon>
        <taxon>Papaver</taxon>
    </lineage>
</organism>
<dbReference type="EMBL" id="CM010720">
    <property type="protein sequence ID" value="RZC64888.1"/>
    <property type="molecule type" value="Genomic_DNA"/>
</dbReference>
<protein>
    <submittedName>
        <fullName evidence="2">Uncharacterized protein</fullName>
    </submittedName>
</protein>
<sequence>MHFGGIKMPCWCFGKFFALGLLKGEIICTGEMRPALYFEDKKALNLYTGNEICRNSTFTNITVYILKRVCFQVILPIFMSCGYWGKYAHAGCYRDGLNVFYGTKGYGIISGDWDL</sequence>
<evidence type="ECO:0000313" key="3">
    <source>
        <dbReference type="Proteomes" id="UP000316621"/>
    </source>
</evidence>
<accession>A0A4Y7JYN8</accession>
<dbReference type="AlphaFoldDB" id="A0A4Y7JYN8"/>
<evidence type="ECO:0000256" key="1">
    <source>
        <dbReference type="SAM" id="SignalP"/>
    </source>
</evidence>
<dbReference type="Proteomes" id="UP000316621">
    <property type="component" value="Chromosome 6"/>
</dbReference>